<feature type="compositionally biased region" description="Gly residues" evidence="1">
    <location>
        <begin position="701"/>
        <end position="716"/>
    </location>
</feature>
<gene>
    <name evidence="2" type="ORF">Vafri_7352</name>
</gene>
<evidence type="ECO:0000256" key="1">
    <source>
        <dbReference type="SAM" id="MobiDB-lite"/>
    </source>
</evidence>
<feature type="region of interest" description="Disordered" evidence="1">
    <location>
        <begin position="155"/>
        <end position="222"/>
    </location>
</feature>
<feature type="compositionally biased region" description="Polar residues" evidence="1">
    <location>
        <begin position="10"/>
        <end position="26"/>
    </location>
</feature>
<dbReference type="AlphaFoldDB" id="A0A8J4B027"/>
<feature type="region of interest" description="Disordered" evidence="1">
    <location>
        <begin position="241"/>
        <end position="277"/>
    </location>
</feature>
<feature type="compositionally biased region" description="Gly residues" evidence="1">
    <location>
        <begin position="374"/>
        <end position="383"/>
    </location>
</feature>
<feature type="compositionally biased region" description="Polar residues" evidence="1">
    <location>
        <begin position="474"/>
        <end position="487"/>
    </location>
</feature>
<feature type="compositionally biased region" description="Gly residues" evidence="1">
    <location>
        <begin position="390"/>
        <end position="404"/>
    </location>
</feature>
<sequence length="970" mass="99048">MVRAVRRCVRNSSTDSALGRDSSATRTPRKTEDGDSLQMLSNVQRQLVQKSFQTYEFEAKIKAKDRDEEHATTANEVLQQALRSHAASVAALHVDAVPSTDDIRQRMPKKSLGRFQYEDLSHLPERPPTEDYVVAMSAADKLHLHLKPVGEQFRQARVEGSSSDSGRGSGSSSSNIVSIDDADADEGRGSPQTVSSPTESPPRTLLRTGPFPLRSTGLRVSRSGIPGGIVGIGYTKPAPKTTHQVSLAGGSSGGDSLLDTSAGHPNRTSSVASGSGMVEVEPADNSDARYAAALHCTDSCMRRADKMLQALRESHGSVPGYSSALPHISKPLAPFFLSTSPHFSTPVKQVASPFRSSATSPSMRHPQTSCSSGIGVGNGGGVGEMQDSGGPSGGGGGGSGGGQHAGSLARQLLQHVTTGSGPQDHSFGTKSYSNKGLAVGLTTGRQQQLQPALHRRSRSPQHGQSCILPDSYSRGGNTVSWSPTEQSPRIGHEGGESGNCRAAGANCCGQQSASVALRPIPPPPPRREPSGTGGGTSSSTGFGLRPTFNSGDGAILPFHFGRSLRHISATDEGDERPGGGGFGGGGGIVAMASATGGGDGCVRDSASVLVPVPPVSGNERLFTRISRSVARSGPQQHWIPTFNKPLPSSASSAFTAASCGASPYAAPGLSACEESGATVLEGVTTGGAAGTAVGPAATSDVGGGGSGRGRGSGSGRGRTAPAPPQPPTSGLPVQADALSQSGPACVKLPPISDISGPSTAGHDATETQSSRRARVRPSLSCSAAEGSAVAAAFVQRTRRTQPAPAASASWRMQRGNAITPQAVAAAAERDLMSSGPGNAKGPAVQSLGACGFDRECLISSDGDLHWHLTDASDSLRDAANVGPGGVAAASTVIGGGGGSDSAFSSPRDRKQNRHRRAAVQDNSAAPRIAGFRSARVMSGSGVTAAEDLPGSPSIMSRMKQALGNFWGRNP</sequence>
<name>A0A8J4B027_9CHLO</name>
<feature type="region of interest" description="Disordered" evidence="1">
    <location>
        <begin position="1"/>
        <end position="34"/>
    </location>
</feature>
<protein>
    <submittedName>
        <fullName evidence="2">Uncharacterized protein</fullName>
    </submittedName>
</protein>
<feature type="region of interest" description="Disordered" evidence="1">
    <location>
        <begin position="891"/>
        <end position="925"/>
    </location>
</feature>
<feature type="compositionally biased region" description="Low complexity" evidence="1">
    <location>
        <begin position="246"/>
        <end position="263"/>
    </location>
</feature>
<evidence type="ECO:0000313" key="2">
    <source>
        <dbReference type="EMBL" id="GIL51360.1"/>
    </source>
</evidence>
<feature type="region of interest" description="Disordered" evidence="1">
    <location>
        <begin position="515"/>
        <end position="548"/>
    </location>
</feature>
<comment type="caution">
    <text evidence="2">The sequence shown here is derived from an EMBL/GenBank/DDBJ whole genome shotgun (WGS) entry which is preliminary data.</text>
</comment>
<dbReference type="EMBL" id="BNCO01000010">
    <property type="protein sequence ID" value="GIL51360.1"/>
    <property type="molecule type" value="Genomic_DNA"/>
</dbReference>
<evidence type="ECO:0000313" key="3">
    <source>
        <dbReference type="Proteomes" id="UP000747399"/>
    </source>
</evidence>
<feature type="compositionally biased region" description="Low complexity" evidence="1">
    <location>
        <begin position="160"/>
        <end position="174"/>
    </location>
</feature>
<proteinExistence type="predicted"/>
<feature type="region of interest" description="Disordered" evidence="1">
    <location>
        <begin position="354"/>
        <end position="406"/>
    </location>
</feature>
<feature type="region of interest" description="Disordered" evidence="1">
    <location>
        <begin position="688"/>
        <end position="779"/>
    </location>
</feature>
<feature type="region of interest" description="Disordered" evidence="1">
    <location>
        <begin position="441"/>
        <end position="497"/>
    </location>
</feature>
<reference evidence="2" key="1">
    <citation type="journal article" date="2021" name="Proc. Natl. Acad. Sci. U.S.A.">
        <title>Three genomes in the algal genus Volvox reveal the fate of a haploid sex-determining region after a transition to homothallism.</title>
        <authorList>
            <person name="Yamamoto K."/>
            <person name="Hamaji T."/>
            <person name="Kawai-Toyooka H."/>
            <person name="Matsuzaki R."/>
            <person name="Takahashi F."/>
            <person name="Nishimura Y."/>
            <person name="Kawachi M."/>
            <person name="Noguchi H."/>
            <person name="Minakuchi Y."/>
            <person name="Umen J.G."/>
            <person name="Toyoda A."/>
            <person name="Nozaki H."/>
        </authorList>
    </citation>
    <scope>NUCLEOTIDE SEQUENCE</scope>
    <source>
        <strain evidence="2">NIES-3780</strain>
    </source>
</reference>
<feature type="compositionally biased region" description="Polar residues" evidence="1">
    <location>
        <begin position="354"/>
        <end position="372"/>
    </location>
</feature>
<feature type="compositionally biased region" description="Polar residues" evidence="1">
    <location>
        <begin position="416"/>
        <end position="434"/>
    </location>
</feature>
<dbReference type="Proteomes" id="UP000747399">
    <property type="component" value="Unassembled WGS sequence"/>
</dbReference>
<feature type="region of interest" description="Disordered" evidence="1">
    <location>
        <begin position="416"/>
        <end position="435"/>
    </location>
</feature>
<keyword evidence="3" id="KW-1185">Reference proteome</keyword>
<organism evidence="2 3">
    <name type="scientific">Volvox africanus</name>
    <dbReference type="NCBI Taxonomy" id="51714"/>
    <lineage>
        <taxon>Eukaryota</taxon>
        <taxon>Viridiplantae</taxon>
        <taxon>Chlorophyta</taxon>
        <taxon>core chlorophytes</taxon>
        <taxon>Chlorophyceae</taxon>
        <taxon>CS clade</taxon>
        <taxon>Chlamydomonadales</taxon>
        <taxon>Volvocaceae</taxon>
        <taxon>Volvox</taxon>
    </lineage>
</organism>
<accession>A0A8J4B027</accession>